<dbReference type="OMA" id="FAWASRA"/>
<dbReference type="KEGG" id="atr:18422362"/>
<dbReference type="AlphaFoldDB" id="W1NGK8"/>
<dbReference type="Gramene" id="ERM94334">
    <property type="protein sequence ID" value="ERM94334"/>
    <property type="gene ID" value="AMTR_s00010p00241670"/>
</dbReference>
<accession>W1NGK8</accession>
<evidence type="ECO:0000256" key="1">
    <source>
        <dbReference type="SAM" id="Phobius"/>
    </source>
</evidence>
<dbReference type="PANTHER" id="PTHR36490:SF1">
    <property type="entry name" value="STRESS ENHANCED PROTEIN 2, CHLOROPLASTIC"/>
    <property type="match status" value="1"/>
</dbReference>
<keyword evidence="1" id="KW-0472">Membrane</keyword>
<evidence type="ECO:0000313" key="2">
    <source>
        <dbReference type="EMBL" id="ERM94334.1"/>
    </source>
</evidence>
<keyword evidence="3" id="KW-1185">Reference proteome</keyword>
<sequence length="212" mass="23307">MASKAAFCSFQQKLAPSTRKPEIPTFRPYCSLSIRTKISSELSQDSDETTKEPLITKFRLGDSSVDGSKILLQPRVCTLRAYGDGIVRSKRPDSSDMSPFFAFLSDYIDNSRKSEYVELLSGRLAMVAFTAALTKEMVTGNSLFGKLDAPRILEAIGVCLVAVLSAAAFAWFSSARVRVGQIISLKCNAFVDSLINNLVDSLFYEEEFPGDV</sequence>
<keyword evidence="1" id="KW-1133">Transmembrane helix</keyword>
<dbReference type="HOGENOM" id="CLU_1373980_0_0_1"/>
<reference evidence="3" key="1">
    <citation type="journal article" date="2013" name="Science">
        <title>The Amborella genome and the evolution of flowering plants.</title>
        <authorList>
            <consortium name="Amborella Genome Project"/>
        </authorList>
    </citation>
    <scope>NUCLEOTIDE SEQUENCE [LARGE SCALE GENOMIC DNA]</scope>
</reference>
<protein>
    <submittedName>
        <fullName evidence="2">Uncharacterized protein</fullName>
    </submittedName>
</protein>
<dbReference type="GO" id="GO:0009535">
    <property type="term" value="C:chloroplast thylakoid membrane"/>
    <property type="evidence" value="ECO:0007669"/>
    <property type="project" value="EnsemblPlants"/>
</dbReference>
<feature type="transmembrane region" description="Helical" evidence="1">
    <location>
        <begin position="153"/>
        <end position="172"/>
    </location>
</feature>
<dbReference type="GO" id="GO:0009611">
    <property type="term" value="P:response to wounding"/>
    <property type="evidence" value="ECO:0007669"/>
    <property type="project" value="EnsemblPlants"/>
</dbReference>
<name>W1NGK8_AMBTC</name>
<dbReference type="OrthoDB" id="1937750at2759"/>
<dbReference type="GO" id="GO:0071486">
    <property type="term" value="P:cellular response to high light intensity"/>
    <property type="evidence" value="ECO:0007669"/>
    <property type="project" value="EnsemblPlants"/>
</dbReference>
<dbReference type="GO" id="GO:0071492">
    <property type="term" value="P:cellular response to UV-A"/>
    <property type="evidence" value="ECO:0007669"/>
    <property type="project" value="EnsemblPlants"/>
</dbReference>
<dbReference type="SUPFAM" id="SSF103511">
    <property type="entry name" value="Chlorophyll a-b binding protein"/>
    <property type="match status" value="1"/>
</dbReference>
<organism evidence="2 3">
    <name type="scientific">Amborella trichopoda</name>
    <dbReference type="NCBI Taxonomy" id="13333"/>
    <lineage>
        <taxon>Eukaryota</taxon>
        <taxon>Viridiplantae</taxon>
        <taxon>Streptophyta</taxon>
        <taxon>Embryophyta</taxon>
        <taxon>Tracheophyta</taxon>
        <taxon>Spermatophyta</taxon>
        <taxon>Magnoliopsida</taxon>
        <taxon>Amborellales</taxon>
        <taxon>Amborellaceae</taxon>
        <taxon>Amborella</taxon>
    </lineage>
</organism>
<dbReference type="PANTHER" id="PTHR36490">
    <property type="entry name" value="STRESS ENHANCED PROTEIN 2, CHLOROPLASTIC"/>
    <property type="match status" value="1"/>
</dbReference>
<dbReference type="EMBL" id="KI397513">
    <property type="protein sequence ID" value="ERM94334.1"/>
    <property type="molecule type" value="Genomic_DNA"/>
</dbReference>
<dbReference type="Proteomes" id="UP000017836">
    <property type="component" value="Unassembled WGS sequence"/>
</dbReference>
<keyword evidence="1" id="KW-0812">Transmembrane</keyword>
<gene>
    <name evidence="2" type="ORF">AMTR_s00010p00241670</name>
</gene>
<dbReference type="eggNOG" id="ENOG502RXQW">
    <property type="taxonomic scope" value="Eukaryota"/>
</dbReference>
<evidence type="ECO:0000313" key="3">
    <source>
        <dbReference type="Proteomes" id="UP000017836"/>
    </source>
</evidence>
<dbReference type="InterPro" id="IPR044971">
    <property type="entry name" value="SEP2"/>
</dbReference>
<proteinExistence type="predicted"/>